<dbReference type="InterPro" id="IPR003593">
    <property type="entry name" value="AAA+_ATPase"/>
</dbReference>
<gene>
    <name evidence="6" type="ORF">GCM10009839_52210</name>
</gene>
<keyword evidence="3" id="KW-0547">Nucleotide-binding</keyword>
<dbReference type="Gene3D" id="3.40.50.300">
    <property type="entry name" value="P-loop containing nucleotide triphosphate hydrolases"/>
    <property type="match status" value="1"/>
</dbReference>
<organism evidence="6 7">
    <name type="scientific">Catenulispora yoronensis</name>
    <dbReference type="NCBI Taxonomy" id="450799"/>
    <lineage>
        <taxon>Bacteria</taxon>
        <taxon>Bacillati</taxon>
        <taxon>Actinomycetota</taxon>
        <taxon>Actinomycetes</taxon>
        <taxon>Catenulisporales</taxon>
        <taxon>Catenulisporaceae</taxon>
        <taxon>Catenulispora</taxon>
    </lineage>
</organism>
<dbReference type="InterPro" id="IPR027417">
    <property type="entry name" value="P-loop_NTPase"/>
</dbReference>
<evidence type="ECO:0000313" key="7">
    <source>
        <dbReference type="Proteomes" id="UP001500751"/>
    </source>
</evidence>
<dbReference type="Proteomes" id="UP001500751">
    <property type="component" value="Unassembled WGS sequence"/>
</dbReference>
<evidence type="ECO:0000313" key="6">
    <source>
        <dbReference type="EMBL" id="GAA2042832.1"/>
    </source>
</evidence>
<keyword evidence="4" id="KW-0067">ATP-binding</keyword>
<evidence type="ECO:0000256" key="4">
    <source>
        <dbReference type="ARBA" id="ARBA00022840"/>
    </source>
</evidence>
<dbReference type="PROSITE" id="PS50893">
    <property type="entry name" value="ABC_TRANSPORTER_2"/>
    <property type="match status" value="1"/>
</dbReference>
<name>A0ABN2UTN3_9ACTN</name>
<evidence type="ECO:0000256" key="1">
    <source>
        <dbReference type="ARBA" id="ARBA00005417"/>
    </source>
</evidence>
<protein>
    <recommendedName>
        <fullName evidence="5">ABC transporter domain-containing protein</fullName>
    </recommendedName>
</protein>
<reference evidence="7" key="1">
    <citation type="journal article" date="2019" name="Int. J. Syst. Evol. Microbiol.">
        <title>The Global Catalogue of Microorganisms (GCM) 10K type strain sequencing project: providing services to taxonomists for standard genome sequencing and annotation.</title>
        <authorList>
            <consortium name="The Broad Institute Genomics Platform"/>
            <consortium name="The Broad Institute Genome Sequencing Center for Infectious Disease"/>
            <person name="Wu L."/>
            <person name="Ma J."/>
        </authorList>
    </citation>
    <scope>NUCLEOTIDE SEQUENCE [LARGE SCALE GENOMIC DNA]</scope>
    <source>
        <strain evidence="7">JCM 16014</strain>
    </source>
</reference>
<evidence type="ECO:0000256" key="3">
    <source>
        <dbReference type="ARBA" id="ARBA00022741"/>
    </source>
</evidence>
<feature type="domain" description="ABC transporter" evidence="5">
    <location>
        <begin position="11"/>
        <end position="239"/>
    </location>
</feature>
<keyword evidence="2" id="KW-0813">Transport</keyword>
<dbReference type="RefSeq" id="WP_344668287.1">
    <property type="nucleotide sequence ID" value="NZ_BAAAQN010000034.1"/>
</dbReference>
<evidence type="ECO:0000259" key="5">
    <source>
        <dbReference type="PROSITE" id="PS50893"/>
    </source>
</evidence>
<comment type="similarity">
    <text evidence="1">Belongs to the ABC transporter superfamily.</text>
</comment>
<dbReference type="PANTHER" id="PTHR43335">
    <property type="entry name" value="ABC TRANSPORTER, ATP-BINDING PROTEIN"/>
    <property type="match status" value="1"/>
</dbReference>
<sequence length="322" mass="33565">MTTRTAAAHAVRTHSLVRDYGGGAGLHGVDLEVPKNEVYGLIGRNGAGKTTVLSIIAGLRRADAGRVEMGVAPGRTAFCPDTPEFEPWLTAAEVVRQSLGLAASAGRGEGDRGRERESDAVARRLAEVGLTEAAQRRTGGFSRGMKQRLSLAAALVLDPELLILDEPTSALDPTGRADVLALISGLEGTRTVIFSSHVLPDVQRVAGSVGVLDRGRLLFQGTMSGLIDAYARPVWEVRVRGAAGPLAERLRTLPWVVGADAGQDGRLVVEARSAEAGELGLARELGSAGARLVSLNPVDADLETAFLTLTGERIPGGGGADD</sequence>
<accession>A0ABN2UTN3</accession>
<dbReference type="SUPFAM" id="SSF52540">
    <property type="entry name" value="P-loop containing nucleoside triphosphate hydrolases"/>
    <property type="match status" value="1"/>
</dbReference>
<dbReference type="InterPro" id="IPR003439">
    <property type="entry name" value="ABC_transporter-like_ATP-bd"/>
</dbReference>
<keyword evidence="7" id="KW-1185">Reference proteome</keyword>
<proteinExistence type="inferred from homology"/>
<dbReference type="SMART" id="SM00382">
    <property type="entry name" value="AAA"/>
    <property type="match status" value="1"/>
</dbReference>
<dbReference type="Pfam" id="PF00005">
    <property type="entry name" value="ABC_tran"/>
    <property type="match status" value="1"/>
</dbReference>
<comment type="caution">
    <text evidence="6">The sequence shown here is derived from an EMBL/GenBank/DDBJ whole genome shotgun (WGS) entry which is preliminary data.</text>
</comment>
<dbReference type="EMBL" id="BAAAQN010000034">
    <property type="protein sequence ID" value="GAA2042832.1"/>
    <property type="molecule type" value="Genomic_DNA"/>
</dbReference>
<evidence type="ECO:0000256" key="2">
    <source>
        <dbReference type="ARBA" id="ARBA00022448"/>
    </source>
</evidence>